<proteinExistence type="predicted"/>
<name>A0ABR7J7R0_9FLAO</name>
<dbReference type="InterPro" id="IPR029044">
    <property type="entry name" value="Nucleotide-diphossugar_trans"/>
</dbReference>
<dbReference type="PANTHER" id="PTHR22916">
    <property type="entry name" value="GLYCOSYLTRANSFERASE"/>
    <property type="match status" value="1"/>
</dbReference>
<dbReference type="Pfam" id="PF00535">
    <property type="entry name" value="Glycos_transf_2"/>
    <property type="match status" value="1"/>
</dbReference>
<dbReference type="InterPro" id="IPR001173">
    <property type="entry name" value="Glyco_trans_2-like"/>
</dbReference>
<gene>
    <name evidence="2" type="ORF">H8R23_08665</name>
</gene>
<organism evidence="2 3">
    <name type="scientific">Flavobacterium kayseriense</name>
    <dbReference type="NCBI Taxonomy" id="2764714"/>
    <lineage>
        <taxon>Bacteria</taxon>
        <taxon>Pseudomonadati</taxon>
        <taxon>Bacteroidota</taxon>
        <taxon>Flavobacteriia</taxon>
        <taxon>Flavobacteriales</taxon>
        <taxon>Flavobacteriaceae</taxon>
        <taxon>Flavobacterium</taxon>
    </lineage>
</organism>
<evidence type="ECO:0000313" key="3">
    <source>
        <dbReference type="Proteomes" id="UP000629963"/>
    </source>
</evidence>
<comment type="caution">
    <text evidence="2">The sequence shown here is derived from an EMBL/GenBank/DDBJ whole genome shotgun (WGS) entry which is preliminary data.</text>
</comment>
<sequence length="298" mass="34318">MITYNHEHFVGEAIFGVLNQECSYDIELVITDDCSTDNTEAVINSFKSHPKGNTIKYIRQYENIGILNNLIGNLENCQGDYLAFCEGDDYWTDPLKLEKQIGIMEANQDVVLTFTSRIIQDANFVETSSICQNRFWTKNDIYAYGSVFPTQTKVGRNYQKELITFISLFPDSFGFDKIIGYFYCLKGQVQSIEDITAVYRHNGLGVWSQFSNEEKVVLHIDQSLQFLTTISREKIDQSVSLEELKELLFVRIINNNLGDAKFLKLLFKKYNLSNKLKLILIRQKGKLAIKTAIKTLYK</sequence>
<dbReference type="EMBL" id="JACRUJ010000002">
    <property type="protein sequence ID" value="MBC5841476.1"/>
    <property type="molecule type" value="Genomic_DNA"/>
</dbReference>
<dbReference type="SUPFAM" id="SSF53448">
    <property type="entry name" value="Nucleotide-diphospho-sugar transferases"/>
    <property type="match status" value="1"/>
</dbReference>
<evidence type="ECO:0000313" key="2">
    <source>
        <dbReference type="EMBL" id="MBC5841476.1"/>
    </source>
</evidence>
<dbReference type="Gene3D" id="3.90.550.10">
    <property type="entry name" value="Spore Coat Polysaccharide Biosynthesis Protein SpsA, Chain A"/>
    <property type="match status" value="1"/>
</dbReference>
<feature type="domain" description="Glycosyltransferase 2-like" evidence="1">
    <location>
        <begin position="1"/>
        <end position="147"/>
    </location>
</feature>
<dbReference type="Proteomes" id="UP000629963">
    <property type="component" value="Unassembled WGS sequence"/>
</dbReference>
<dbReference type="PANTHER" id="PTHR22916:SF3">
    <property type="entry name" value="UDP-GLCNAC:BETAGAL BETA-1,3-N-ACETYLGLUCOSAMINYLTRANSFERASE-LIKE PROTEIN 1"/>
    <property type="match status" value="1"/>
</dbReference>
<evidence type="ECO:0000259" key="1">
    <source>
        <dbReference type="Pfam" id="PF00535"/>
    </source>
</evidence>
<protein>
    <submittedName>
        <fullName evidence="2">Glycosyltransferase</fullName>
    </submittedName>
</protein>
<accession>A0ABR7J7R0</accession>
<dbReference type="RefSeq" id="WP_187010056.1">
    <property type="nucleotide sequence ID" value="NZ_JACRUI010000002.1"/>
</dbReference>
<keyword evidence="3" id="KW-1185">Reference proteome</keyword>
<reference evidence="2 3" key="1">
    <citation type="submission" date="2020-08" db="EMBL/GenBank/DDBJ databases">
        <title>Description of novel Flavobacterium F-380 isolate.</title>
        <authorList>
            <person name="Saticioglu I.B."/>
            <person name="Duman M."/>
            <person name="Altun S."/>
        </authorList>
    </citation>
    <scope>NUCLEOTIDE SEQUENCE [LARGE SCALE GENOMIC DNA]</scope>
    <source>
        <strain evidence="2 3">F-380</strain>
    </source>
</reference>